<reference evidence="1 2" key="1">
    <citation type="journal article" date="2020" name="Nat. Commun.">
        <title>Genome of Tripterygium wilfordii and identification of cytochrome P450 involved in triptolide biosynthesis.</title>
        <authorList>
            <person name="Tu L."/>
            <person name="Su P."/>
            <person name="Zhang Z."/>
            <person name="Gao L."/>
            <person name="Wang J."/>
            <person name="Hu T."/>
            <person name="Zhou J."/>
            <person name="Zhang Y."/>
            <person name="Zhao Y."/>
            <person name="Liu Y."/>
            <person name="Song Y."/>
            <person name="Tong Y."/>
            <person name="Lu Y."/>
            <person name="Yang J."/>
            <person name="Xu C."/>
            <person name="Jia M."/>
            <person name="Peters R.J."/>
            <person name="Huang L."/>
            <person name="Gao W."/>
        </authorList>
    </citation>
    <scope>NUCLEOTIDE SEQUENCE [LARGE SCALE GENOMIC DNA]</scope>
    <source>
        <strain evidence="2">cv. XIE 37</strain>
        <tissue evidence="1">Leaf</tissue>
    </source>
</reference>
<dbReference type="PANTHER" id="PTHR31267:SF2">
    <property type="entry name" value="EXPRESSED PROTEIN"/>
    <property type="match status" value="1"/>
</dbReference>
<dbReference type="PANTHER" id="PTHR31267">
    <property type="entry name" value="DENTIN SIALOPHOSPHOPROTEIN-LIKE PROTEIN"/>
    <property type="match status" value="1"/>
</dbReference>
<dbReference type="Proteomes" id="UP000593562">
    <property type="component" value="Unassembled WGS sequence"/>
</dbReference>
<gene>
    <name evidence="1" type="ORF">HS088_TW23G00125</name>
</gene>
<keyword evidence="2" id="KW-1185">Reference proteome</keyword>
<comment type="caution">
    <text evidence="1">The sequence shown here is derived from an EMBL/GenBank/DDBJ whole genome shotgun (WGS) entry which is preliminary data.</text>
</comment>
<organism evidence="1 2">
    <name type="scientific">Tripterygium wilfordii</name>
    <name type="common">Thunder God vine</name>
    <dbReference type="NCBI Taxonomy" id="458696"/>
    <lineage>
        <taxon>Eukaryota</taxon>
        <taxon>Viridiplantae</taxon>
        <taxon>Streptophyta</taxon>
        <taxon>Embryophyta</taxon>
        <taxon>Tracheophyta</taxon>
        <taxon>Spermatophyta</taxon>
        <taxon>Magnoliopsida</taxon>
        <taxon>eudicotyledons</taxon>
        <taxon>Gunneridae</taxon>
        <taxon>Pentapetalae</taxon>
        <taxon>rosids</taxon>
        <taxon>fabids</taxon>
        <taxon>Celastrales</taxon>
        <taxon>Celastraceae</taxon>
        <taxon>Tripterygium</taxon>
    </lineage>
</organism>
<evidence type="ECO:0000313" key="2">
    <source>
        <dbReference type="Proteomes" id="UP000593562"/>
    </source>
</evidence>
<sequence length="109" mass="12463">MPDDEVEDRLQDLFELENISQSQILSQSVGGNWPVLNHSHWVGRQGQFAAPLDFNPQYFSERELDSVKVPCIQSFVELTPGAQNLQSNSRNMRLNTDELLLECEISRQS</sequence>
<evidence type="ECO:0000313" key="1">
    <source>
        <dbReference type="EMBL" id="KAF5725403.1"/>
    </source>
</evidence>
<proteinExistence type="predicted"/>
<dbReference type="EMBL" id="JAAARO010000023">
    <property type="protein sequence ID" value="KAF5725403.1"/>
    <property type="molecule type" value="Genomic_DNA"/>
</dbReference>
<dbReference type="AlphaFoldDB" id="A0A7J7BTT8"/>
<dbReference type="InParanoid" id="A0A7J7BTT8"/>
<protein>
    <submittedName>
        <fullName evidence="1">Uncharacterized protein</fullName>
    </submittedName>
</protein>
<accession>A0A7J7BTT8</accession>
<name>A0A7J7BTT8_TRIWF</name>